<evidence type="ECO:0008006" key="3">
    <source>
        <dbReference type="Google" id="ProtNLM"/>
    </source>
</evidence>
<evidence type="ECO:0000256" key="1">
    <source>
        <dbReference type="ARBA" id="ARBA00005534"/>
    </source>
</evidence>
<dbReference type="AlphaFoldDB" id="X0UDY7"/>
<gene>
    <name evidence="2" type="ORF">S01H1_32535</name>
</gene>
<dbReference type="EMBL" id="BARS01020150">
    <property type="protein sequence ID" value="GAG03949.1"/>
    <property type="molecule type" value="Genomic_DNA"/>
</dbReference>
<accession>X0UDY7</accession>
<reference evidence="2" key="1">
    <citation type="journal article" date="2014" name="Front. Microbiol.">
        <title>High frequency of phylogenetically diverse reductive dehalogenase-homologous genes in deep subseafloor sedimentary metagenomes.</title>
        <authorList>
            <person name="Kawai M."/>
            <person name="Futagami T."/>
            <person name="Toyoda A."/>
            <person name="Takaki Y."/>
            <person name="Nishi S."/>
            <person name="Hori S."/>
            <person name="Arai W."/>
            <person name="Tsubouchi T."/>
            <person name="Morono Y."/>
            <person name="Uchiyama I."/>
            <person name="Ito T."/>
            <person name="Fujiyama A."/>
            <person name="Inagaki F."/>
            <person name="Takami H."/>
        </authorList>
    </citation>
    <scope>NUCLEOTIDE SEQUENCE</scope>
    <source>
        <strain evidence="2">Expedition CK06-06</strain>
    </source>
</reference>
<comment type="similarity">
    <text evidence="1">Belongs to the UPF0047 family.</text>
</comment>
<dbReference type="PANTHER" id="PTHR30615:SF8">
    <property type="entry name" value="UPF0047 PROTEIN C4A8.02C"/>
    <property type="match status" value="1"/>
</dbReference>
<proteinExistence type="inferred from homology"/>
<protein>
    <recommendedName>
        <fullName evidence="3">Secondary thiamine-phosphate synthase enzyme</fullName>
    </recommendedName>
</protein>
<dbReference type="Gene3D" id="2.60.120.460">
    <property type="entry name" value="YjbQ-like"/>
    <property type="match status" value="1"/>
</dbReference>
<dbReference type="PANTHER" id="PTHR30615">
    <property type="entry name" value="UNCHARACTERIZED PROTEIN YJBQ-RELATED"/>
    <property type="match status" value="1"/>
</dbReference>
<sequence length="92" mass="10083">MLIKRLNVPTSSRTQMINIDHLVEHTVQESGVQTGICHVFVTHTTAGVTINENADPNVVRDILAELNKIIPLQDNYTHMEGNSAAHIKSSPG</sequence>
<dbReference type="InterPro" id="IPR035917">
    <property type="entry name" value="YjbQ-like_sf"/>
</dbReference>
<dbReference type="NCBIfam" id="TIGR00149">
    <property type="entry name" value="TIGR00149_YjbQ"/>
    <property type="match status" value="1"/>
</dbReference>
<comment type="caution">
    <text evidence="2">The sequence shown here is derived from an EMBL/GenBank/DDBJ whole genome shotgun (WGS) entry which is preliminary data.</text>
</comment>
<dbReference type="Pfam" id="PF01894">
    <property type="entry name" value="YjbQ"/>
    <property type="match status" value="1"/>
</dbReference>
<name>X0UDY7_9ZZZZ</name>
<evidence type="ECO:0000313" key="2">
    <source>
        <dbReference type="EMBL" id="GAG03949.1"/>
    </source>
</evidence>
<dbReference type="InterPro" id="IPR001602">
    <property type="entry name" value="UPF0047_YjbQ-like"/>
</dbReference>
<dbReference type="SUPFAM" id="SSF111038">
    <property type="entry name" value="YjbQ-like"/>
    <property type="match status" value="1"/>
</dbReference>
<organism evidence="2">
    <name type="scientific">marine sediment metagenome</name>
    <dbReference type="NCBI Taxonomy" id="412755"/>
    <lineage>
        <taxon>unclassified sequences</taxon>
        <taxon>metagenomes</taxon>
        <taxon>ecological metagenomes</taxon>
    </lineage>
</organism>
<feature type="non-terminal residue" evidence="2">
    <location>
        <position position="92"/>
    </location>
</feature>